<evidence type="ECO:0000256" key="1">
    <source>
        <dbReference type="SAM" id="MobiDB-lite"/>
    </source>
</evidence>
<protein>
    <submittedName>
        <fullName evidence="3">SET domain-containing protein</fullName>
    </submittedName>
</protein>
<dbReference type="InterPro" id="IPR053209">
    <property type="entry name" value="Gramillin-biosynth_MTr"/>
</dbReference>
<dbReference type="SUPFAM" id="SSF82199">
    <property type="entry name" value="SET domain"/>
    <property type="match status" value="1"/>
</dbReference>
<dbReference type="Gene3D" id="2.170.270.10">
    <property type="entry name" value="SET domain"/>
    <property type="match status" value="1"/>
</dbReference>
<evidence type="ECO:0000259" key="2">
    <source>
        <dbReference type="PROSITE" id="PS50280"/>
    </source>
</evidence>
<feature type="region of interest" description="Disordered" evidence="1">
    <location>
        <begin position="1"/>
        <end position="41"/>
    </location>
</feature>
<dbReference type="PANTHER" id="PTHR47643:SF2">
    <property type="entry name" value="TPR DOMAIN PROTEIN (AFU_ORTHOLOGUE AFUA_5G12710)"/>
    <property type="match status" value="1"/>
</dbReference>
<accession>A0A6A5V9X4</accession>
<dbReference type="AlphaFoldDB" id="A0A6A5V9X4"/>
<dbReference type="InterPro" id="IPR001214">
    <property type="entry name" value="SET_dom"/>
</dbReference>
<proteinExistence type="predicted"/>
<organism evidence="3 4">
    <name type="scientific">Bimuria novae-zelandiae CBS 107.79</name>
    <dbReference type="NCBI Taxonomy" id="1447943"/>
    <lineage>
        <taxon>Eukaryota</taxon>
        <taxon>Fungi</taxon>
        <taxon>Dikarya</taxon>
        <taxon>Ascomycota</taxon>
        <taxon>Pezizomycotina</taxon>
        <taxon>Dothideomycetes</taxon>
        <taxon>Pleosporomycetidae</taxon>
        <taxon>Pleosporales</taxon>
        <taxon>Massarineae</taxon>
        <taxon>Didymosphaeriaceae</taxon>
        <taxon>Bimuria</taxon>
    </lineage>
</organism>
<dbReference type="Pfam" id="PF00856">
    <property type="entry name" value="SET"/>
    <property type="match status" value="1"/>
</dbReference>
<dbReference type="Gene3D" id="1.25.40.10">
    <property type="entry name" value="Tetratricopeptide repeat domain"/>
    <property type="match status" value="1"/>
</dbReference>
<gene>
    <name evidence="3" type="ORF">BU23DRAFT_532326</name>
</gene>
<name>A0A6A5V9X4_9PLEO</name>
<dbReference type="PROSITE" id="PS50280">
    <property type="entry name" value="SET"/>
    <property type="match status" value="1"/>
</dbReference>
<dbReference type="SMART" id="SM00317">
    <property type="entry name" value="SET"/>
    <property type="match status" value="1"/>
</dbReference>
<dbReference type="InterPro" id="IPR046341">
    <property type="entry name" value="SET_dom_sf"/>
</dbReference>
<keyword evidence="4" id="KW-1185">Reference proteome</keyword>
<reference evidence="3" key="1">
    <citation type="journal article" date="2020" name="Stud. Mycol.">
        <title>101 Dothideomycetes genomes: a test case for predicting lifestyles and emergence of pathogens.</title>
        <authorList>
            <person name="Haridas S."/>
            <person name="Albert R."/>
            <person name="Binder M."/>
            <person name="Bloem J."/>
            <person name="Labutti K."/>
            <person name="Salamov A."/>
            <person name="Andreopoulos B."/>
            <person name="Baker S."/>
            <person name="Barry K."/>
            <person name="Bills G."/>
            <person name="Bluhm B."/>
            <person name="Cannon C."/>
            <person name="Castanera R."/>
            <person name="Culley D."/>
            <person name="Daum C."/>
            <person name="Ezra D."/>
            <person name="Gonzalez J."/>
            <person name="Henrissat B."/>
            <person name="Kuo A."/>
            <person name="Liang C."/>
            <person name="Lipzen A."/>
            <person name="Lutzoni F."/>
            <person name="Magnuson J."/>
            <person name="Mondo S."/>
            <person name="Nolan M."/>
            <person name="Ohm R."/>
            <person name="Pangilinan J."/>
            <person name="Park H.-J."/>
            <person name="Ramirez L."/>
            <person name="Alfaro M."/>
            <person name="Sun H."/>
            <person name="Tritt A."/>
            <person name="Yoshinaga Y."/>
            <person name="Zwiers L.-H."/>
            <person name="Turgeon B."/>
            <person name="Goodwin S."/>
            <person name="Spatafora J."/>
            <person name="Crous P."/>
            <person name="Grigoriev I."/>
        </authorList>
    </citation>
    <scope>NUCLEOTIDE SEQUENCE</scope>
    <source>
        <strain evidence="3">CBS 107.79</strain>
    </source>
</reference>
<feature type="compositionally biased region" description="Basic and acidic residues" evidence="1">
    <location>
        <begin position="26"/>
        <end position="41"/>
    </location>
</feature>
<dbReference type="InterPro" id="IPR011990">
    <property type="entry name" value="TPR-like_helical_dom_sf"/>
</dbReference>
<dbReference type="EMBL" id="ML976677">
    <property type="protein sequence ID" value="KAF1974011.1"/>
    <property type="molecule type" value="Genomic_DNA"/>
</dbReference>
<dbReference type="PANTHER" id="PTHR47643">
    <property type="entry name" value="TPR DOMAIN PROTEIN (AFU_ORTHOLOGUE AFUA_5G12710)"/>
    <property type="match status" value="1"/>
</dbReference>
<dbReference type="CDD" id="cd20071">
    <property type="entry name" value="SET_SMYD"/>
    <property type="match status" value="1"/>
</dbReference>
<dbReference type="Proteomes" id="UP000800036">
    <property type="component" value="Unassembled WGS sequence"/>
</dbReference>
<sequence length="743" mass="83651">MALHSSPKNTYEEEPDLAKNFANETPDEKGQRPKSKVSRDTLVRTHQRHLKLLSEGSVPIRNLILPNPYPPSHRSICATYKNNVHLGDLCIDSRDQDDVLLLRTIASPYVWSSTVTVAEDETGDVARLTVCNLEDNVVDPIVTEGSILAIKQPCWTRLVDGGYHVRVDHPSDFVLLKSDDELVPEVWRSEADSVLGKDTNQCKKDGDVMFLKKRFRQALELYTQGLQYLSSNPDPASEVDLYRKRCGVNIVLLRLDDAAKDLSLAISTHARSAAELSSSELVNASTVESWLHSRSTEDPLLISSKIPRALKELAARIKFDIGINQPNPDYKLDVISSYVGPLTLHVDAANYMCDTEIRQSGSHGRGLFAKKDFKEGDLICAEKALVLPGYFMQDRNSDCLLYNLGDGTAVPRPGAWLFKELVQKLRWNPSLRKEFFDLEDGGYWKEHGWELAEDEEIPVDVFRIEYIRRLNCFSAPTRSTDVLSQPLNSNPELRNGFWTHASYINHSCLPNTIRTFIGDILLLRAARDIASGEELTNQYVAPDIDIGARQEKYRTTWGFECDCELCAVDGSLSEDIRTHRVKQFDELKSMVMKLSEKSAPTITSLKKIARGLRELEALYFSTASDTEDPYAALPRLALVHPTLFLTEAWRSVKNVDRTIEYAVKLLRNFGILVTTEGSHKVLNVEHRSGLVNVETVRAMMYLAEGYSSQGKEELAGQCVERAKKWYVVITGAEVGMGQFFKTE</sequence>
<dbReference type="OrthoDB" id="438641at2759"/>
<evidence type="ECO:0000313" key="3">
    <source>
        <dbReference type="EMBL" id="KAF1974011.1"/>
    </source>
</evidence>
<feature type="domain" description="SET" evidence="2">
    <location>
        <begin position="353"/>
        <end position="540"/>
    </location>
</feature>
<evidence type="ECO:0000313" key="4">
    <source>
        <dbReference type="Proteomes" id="UP000800036"/>
    </source>
</evidence>